<dbReference type="InterPro" id="IPR027685">
    <property type="entry name" value="Shroom_fam"/>
</dbReference>
<dbReference type="FunFam" id="2.30.42.10:FF:000100">
    <property type="entry name" value="Shroom family member 2"/>
    <property type="match status" value="1"/>
</dbReference>
<comment type="similarity">
    <text evidence="2">Belongs to the shroom family.</text>
</comment>
<dbReference type="EMBL" id="BFAA01002172">
    <property type="protein sequence ID" value="GCB72736.1"/>
    <property type="molecule type" value="Genomic_DNA"/>
</dbReference>
<proteinExistence type="inferred from homology"/>
<feature type="region of interest" description="Disordered" evidence="9">
    <location>
        <begin position="154"/>
        <end position="198"/>
    </location>
</feature>
<sequence>MERSRETASIYQHVHVQLQGGAPWGFTLKGGLEHGESLSISKIEDGGKAALSKKLQLGDEIVNINGSPLYGSRQEALILIKGSYKALKMVVKRRNGPGIRPYTWHLAKLSEAPPEATMMHHSSACLSLSWHSGYDTSDFPTQWDQLALHRSSDQRSSFGSMDSLDQPSQSCDQSTYPNKRDSAYSSFSASSNTSDYTLSSSVKTDESASMDSILHGLGPWLPTRYGDAQCLQNGSEGKERPAEEQLCSHCGKGSAISDNILPSHVHEESAASSTKSAPPPPPVRRESFVAAKARSASLCMTNSDALAATSLLLQPGRWASETFLSKRDNSAGQYTSVPKCSTRIAPHSSNPASNHCSVDCCCLLRQQPRLSCHSHRHSEKTILHENTTIPRKSCRYLMEQLDLYNLIEPSFVASQYLSLSQVEKNESLPLNLHRHSAPEKLLSAQMHSLPISDCGKNSLGLQYNQESYEWANCVPIPQQEHQLNIGHPHKALDKIDSSFEKQVKENSSSPESMAKGKQQEVEVATFDHCLAGQLHPSSCKAESSSISFTSASVHTTAQQQNVQLLPRPPDQMSEIGRISPSGNTLEDEADLEEAKNETGRNTRVLGFRVARMRRKSDRFATNLRNEIQIKKAQLQKNKSASALLQMEETSEELVDSREETSNSYTCVTCESDVSGTAEETTDMKTQTIDSNKDLDGMEKDRKSGSVCLYPLACNSYVSPNKCKTGAGSLSQNLDEQKTAQDVSGPGQKRWTSEDKQEAQSKVTKEVRTDEMKACATAELQEPDTSPLVSFAERRKFFEETSKGLSGSDSCNFLRLQSKSSTIGKSKGQGFCSKLQALPSDRFRQSSEEIFQHATGRVSQGFEKYPACSARNLEQAIHHGHGEKSHGQECENLDRHKPNKSSILKGHCISHGQQVQHPDPAPTLHYQYFHPDNNHLEEPHPTIRSNQLQSSLSEGCPVEKLGQTEIINRKFTPTERELKSLNIDNVQGTFSDINSKESLEDEWDKLARKPRQEICAWERPSIATTLPENFSQYTSQCPQSQGLTCSTFHFNHGSLGITHKFEEEKVVPHDSGMNRHEDLSTNKKKKGPPPQRPPPPDWEKYRLQKLTQNELPDLETYQSRNLPQHEVAHLEKFQSRKLSQHGLADLEKYQSRNLSQYHLADLEKFQSWKLSQHDLLDLEKFQSRKLSQHDLADLEKFQSRKLSQHNLPDLEKYQSQKLLQHDLADLEKFQSRKLSQHDLPDLEKYQSQKLSQHDLPDLEKFQSWKLSQHDLADLEKYQSRKLSQHDLPDLEKYQSWKLSQHDLADLEKFQSRKQSQHDLPDLEKYQSRKLSQHELADLEKFQSRKLSQHELADLDSYQTRKLSLHEMQDLHKYRLRKLSLHELPDLEKYQTRKLSLHEFPDFERYRSWNCSRDELPDLDGYWSRKGIPYDFDPGLISQPTSMNWKRSEQISNREAMVYSDLPPSTGFALDAATRYSHPSQLCADYLMGLEYRYPESNFIDPRCLISSSTVPVPGEHMMSSLYKSQRPTMKLVTSLETDVKSRTQKLIDPMGEMISRGGRNWPFEGDPPYLPYNMTSTKNEVDLGCQRCGESYFNIASRPDERWENSEAFIKPGTKPLRNTIKSPSREPGEGIETVRCCSDVKSRPLTELTSEELARDIAEKDRSLADILDPNSTMKSAVGLMGGFFPESKVELSRAREHKKRNPLQLSLNINQEKCTAQATSPTPMVSSTSCSTYYSTSAAKAELLNKMKEFPKVAEECSEEQEDEGEENDRLIEKKKQLISSLSRKLSVLHEAQKSLLEDISANCVLGEEAERMVKNVCKPNEFDKYRMFIGDLDKVVNLLLSLSGRLARVENALNNLGPDTSEEERHALTEKKKQLTAQLEEAKELKEHVDRRERAVHTILVNHLSEDDLQDYTHFVKMKSALIIEQRELEDKIKLGEEQLKCLRESLSFRAC</sequence>
<protein>
    <recommendedName>
        <fullName evidence="14">Protein Shroom4</fullName>
    </recommendedName>
</protein>
<dbReference type="CDD" id="cd06750">
    <property type="entry name" value="PDZ_shroom2_3_4-like"/>
    <property type="match status" value="1"/>
</dbReference>
<keyword evidence="8" id="KW-0175">Coiled coil</keyword>
<evidence type="ECO:0000256" key="3">
    <source>
        <dbReference type="ARBA" id="ARBA00022473"/>
    </source>
</evidence>
<reference evidence="12 13" key="1">
    <citation type="journal article" date="2018" name="Nat. Ecol. Evol.">
        <title>Shark genomes provide insights into elasmobranch evolution and the origin of vertebrates.</title>
        <authorList>
            <person name="Hara Y"/>
            <person name="Yamaguchi K"/>
            <person name="Onimaru K"/>
            <person name="Kadota M"/>
            <person name="Koyanagi M"/>
            <person name="Keeley SD"/>
            <person name="Tatsumi K"/>
            <person name="Tanaka K"/>
            <person name="Motone F"/>
            <person name="Kageyama Y"/>
            <person name="Nozu R"/>
            <person name="Adachi N"/>
            <person name="Nishimura O"/>
            <person name="Nakagawa R"/>
            <person name="Tanegashima C"/>
            <person name="Kiyatake I"/>
            <person name="Matsumoto R"/>
            <person name="Murakumo K"/>
            <person name="Nishida K"/>
            <person name="Terakita A"/>
            <person name="Kuratani S"/>
            <person name="Sato K"/>
            <person name="Hyodo S Kuraku.S."/>
        </authorList>
    </citation>
    <scope>NUCLEOTIDE SEQUENCE [LARGE SCALE GENOMIC DNA]</scope>
</reference>
<dbReference type="Gene3D" id="6.10.250.3120">
    <property type="match status" value="1"/>
</dbReference>
<dbReference type="SMART" id="SM00228">
    <property type="entry name" value="PDZ"/>
    <property type="match status" value="1"/>
</dbReference>
<evidence type="ECO:0000256" key="9">
    <source>
        <dbReference type="SAM" id="MobiDB-lite"/>
    </source>
</evidence>
<evidence type="ECO:0008006" key="14">
    <source>
        <dbReference type="Google" id="ProtNLM"/>
    </source>
</evidence>
<dbReference type="InterPro" id="IPR036034">
    <property type="entry name" value="PDZ_sf"/>
</dbReference>
<gene>
    <name evidence="12" type="ORF">scyTo_0006448</name>
</gene>
<feature type="compositionally biased region" description="Polar residues" evidence="9">
    <location>
        <begin position="154"/>
        <end position="177"/>
    </location>
</feature>
<dbReference type="STRING" id="75743.A0A401PHY1"/>
<feature type="compositionally biased region" description="Basic and acidic residues" evidence="9">
    <location>
        <begin position="1066"/>
        <end position="1080"/>
    </location>
</feature>
<keyword evidence="4" id="KW-0963">Cytoplasm</keyword>
<evidence type="ECO:0000256" key="6">
    <source>
        <dbReference type="ARBA" id="ARBA00023203"/>
    </source>
</evidence>
<evidence type="ECO:0000259" key="11">
    <source>
        <dbReference type="PROSITE" id="PS51307"/>
    </source>
</evidence>
<dbReference type="OMA" id="ASMCEKM"/>
<dbReference type="Pfam" id="PF08687">
    <property type="entry name" value="ASD2"/>
    <property type="match status" value="1"/>
</dbReference>
<keyword evidence="5" id="KW-0597">Phosphoprotein</keyword>
<evidence type="ECO:0000256" key="5">
    <source>
        <dbReference type="ARBA" id="ARBA00022553"/>
    </source>
</evidence>
<dbReference type="Proteomes" id="UP000288216">
    <property type="component" value="Unassembled WGS sequence"/>
</dbReference>
<dbReference type="InterPro" id="IPR032675">
    <property type="entry name" value="LRR_dom_sf"/>
</dbReference>
<dbReference type="Pfam" id="PF00595">
    <property type="entry name" value="PDZ"/>
    <property type="match status" value="1"/>
</dbReference>
<feature type="region of interest" description="Disordered" evidence="9">
    <location>
        <begin position="731"/>
        <end position="767"/>
    </location>
</feature>
<accession>A0A401PHY1</accession>
<dbReference type="GO" id="GO:0043296">
    <property type="term" value="C:apical junction complex"/>
    <property type="evidence" value="ECO:0007669"/>
    <property type="project" value="TreeGrafter"/>
</dbReference>
<keyword evidence="13" id="KW-1185">Reference proteome</keyword>
<organism evidence="12 13">
    <name type="scientific">Scyliorhinus torazame</name>
    <name type="common">Cloudy catshark</name>
    <name type="synonym">Catulus torazame</name>
    <dbReference type="NCBI Taxonomy" id="75743"/>
    <lineage>
        <taxon>Eukaryota</taxon>
        <taxon>Metazoa</taxon>
        <taxon>Chordata</taxon>
        <taxon>Craniata</taxon>
        <taxon>Vertebrata</taxon>
        <taxon>Chondrichthyes</taxon>
        <taxon>Elasmobranchii</taxon>
        <taxon>Galeomorphii</taxon>
        <taxon>Galeoidea</taxon>
        <taxon>Carcharhiniformes</taxon>
        <taxon>Scyliorhinidae</taxon>
        <taxon>Scyliorhinus</taxon>
    </lineage>
</organism>
<evidence type="ECO:0000256" key="1">
    <source>
        <dbReference type="ARBA" id="ARBA00004245"/>
    </source>
</evidence>
<dbReference type="SUPFAM" id="SSF50156">
    <property type="entry name" value="PDZ domain-like"/>
    <property type="match status" value="1"/>
</dbReference>
<feature type="domain" description="PDZ" evidence="10">
    <location>
        <begin position="13"/>
        <end position="95"/>
    </location>
</feature>
<feature type="domain" description="ASD2" evidence="11">
    <location>
        <begin position="1651"/>
        <end position="1950"/>
    </location>
</feature>
<feature type="compositionally biased region" description="Basic and acidic residues" evidence="9">
    <location>
        <begin position="750"/>
        <end position="767"/>
    </location>
</feature>
<keyword evidence="6" id="KW-0009">Actin-binding</keyword>
<dbReference type="PROSITE" id="PS50106">
    <property type="entry name" value="PDZ"/>
    <property type="match status" value="1"/>
</dbReference>
<dbReference type="GO" id="GO:0051015">
    <property type="term" value="F:actin filament binding"/>
    <property type="evidence" value="ECO:0007669"/>
    <property type="project" value="InterPro"/>
</dbReference>
<name>A0A401PHY1_SCYTO</name>
<keyword evidence="7" id="KW-0206">Cytoskeleton</keyword>
<evidence type="ECO:0000259" key="10">
    <source>
        <dbReference type="PROSITE" id="PS50106"/>
    </source>
</evidence>
<feature type="region of interest" description="Disordered" evidence="9">
    <location>
        <begin position="265"/>
        <end position="284"/>
    </location>
</feature>
<evidence type="ECO:0000256" key="8">
    <source>
        <dbReference type="SAM" id="Coils"/>
    </source>
</evidence>
<evidence type="ECO:0000256" key="2">
    <source>
        <dbReference type="ARBA" id="ARBA00006469"/>
    </source>
</evidence>
<dbReference type="InterPro" id="IPR014799">
    <property type="entry name" value="ASD2_dom"/>
</dbReference>
<dbReference type="OrthoDB" id="10063560at2759"/>
<dbReference type="InterPro" id="IPR001478">
    <property type="entry name" value="PDZ"/>
</dbReference>
<evidence type="ECO:0000313" key="12">
    <source>
        <dbReference type="EMBL" id="GCB72736.1"/>
    </source>
</evidence>
<dbReference type="GO" id="GO:0005912">
    <property type="term" value="C:adherens junction"/>
    <property type="evidence" value="ECO:0007669"/>
    <property type="project" value="TreeGrafter"/>
</dbReference>
<dbReference type="GO" id="GO:0016324">
    <property type="term" value="C:apical plasma membrane"/>
    <property type="evidence" value="ECO:0007669"/>
    <property type="project" value="TreeGrafter"/>
</dbReference>
<keyword evidence="3" id="KW-0217">Developmental protein</keyword>
<dbReference type="PANTHER" id="PTHR15012:SF32">
    <property type="entry name" value="PROTEIN SHROOM"/>
    <property type="match status" value="1"/>
</dbReference>
<dbReference type="Gene3D" id="3.80.10.10">
    <property type="entry name" value="Ribonuclease Inhibitor"/>
    <property type="match status" value="1"/>
</dbReference>
<feature type="compositionally biased region" description="Low complexity" evidence="9">
    <location>
        <begin position="183"/>
        <end position="198"/>
    </location>
</feature>
<dbReference type="Gene3D" id="2.30.42.10">
    <property type="match status" value="1"/>
</dbReference>
<dbReference type="GO" id="GO:0030864">
    <property type="term" value="C:cortical actin cytoskeleton"/>
    <property type="evidence" value="ECO:0007669"/>
    <property type="project" value="TreeGrafter"/>
</dbReference>
<evidence type="ECO:0000256" key="7">
    <source>
        <dbReference type="ARBA" id="ARBA00023212"/>
    </source>
</evidence>
<dbReference type="PANTHER" id="PTHR15012">
    <property type="entry name" value="APICAL PROTEIN/SHROOM-RELATED"/>
    <property type="match status" value="1"/>
</dbReference>
<feature type="region of interest" description="Disordered" evidence="9">
    <location>
        <begin position="1066"/>
        <end position="1098"/>
    </location>
</feature>
<comment type="caution">
    <text evidence="12">The sequence shown here is derived from an EMBL/GenBank/DDBJ whole genome shotgun (WGS) entry which is preliminary data.</text>
</comment>
<feature type="coiled-coil region" evidence="8">
    <location>
        <begin position="1867"/>
        <end position="1897"/>
    </location>
</feature>
<comment type="subcellular location">
    <subcellularLocation>
        <location evidence="1">Cytoplasm</location>
        <location evidence="1">Cytoskeleton</location>
    </subcellularLocation>
</comment>
<dbReference type="GO" id="GO:0007015">
    <property type="term" value="P:actin filament organization"/>
    <property type="evidence" value="ECO:0007669"/>
    <property type="project" value="TreeGrafter"/>
</dbReference>
<evidence type="ECO:0000256" key="4">
    <source>
        <dbReference type="ARBA" id="ARBA00022490"/>
    </source>
</evidence>
<evidence type="ECO:0000313" key="13">
    <source>
        <dbReference type="Proteomes" id="UP000288216"/>
    </source>
</evidence>
<dbReference type="PROSITE" id="PS51307">
    <property type="entry name" value="ASD2"/>
    <property type="match status" value="1"/>
</dbReference>